<keyword evidence="2" id="KW-0677">Repeat</keyword>
<evidence type="ECO:0000259" key="12">
    <source>
        <dbReference type="PROSITE" id="PS51192"/>
    </source>
</evidence>
<keyword evidence="7" id="KW-0156">Chromatin regulator</keyword>
<feature type="region of interest" description="Disordered" evidence="10">
    <location>
        <begin position="113"/>
        <end position="132"/>
    </location>
</feature>
<dbReference type="GO" id="GO:0005524">
    <property type="term" value="F:ATP binding"/>
    <property type="evidence" value="ECO:0007669"/>
    <property type="project" value="UniProtKB-KW"/>
</dbReference>
<dbReference type="OrthoDB" id="5857104at2759"/>
<feature type="compositionally biased region" description="Low complexity" evidence="10">
    <location>
        <begin position="1825"/>
        <end position="1840"/>
    </location>
</feature>
<evidence type="ECO:0000259" key="13">
    <source>
        <dbReference type="PROSITE" id="PS51194"/>
    </source>
</evidence>
<feature type="compositionally biased region" description="Basic and acidic residues" evidence="10">
    <location>
        <begin position="1949"/>
        <end position="1975"/>
    </location>
</feature>
<feature type="compositionally biased region" description="Acidic residues" evidence="10">
    <location>
        <begin position="1262"/>
        <end position="1272"/>
    </location>
</feature>
<evidence type="ECO:0008006" key="16">
    <source>
        <dbReference type="Google" id="ProtNLM"/>
    </source>
</evidence>
<keyword evidence="8" id="KW-0238">DNA-binding</keyword>
<feature type="compositionally biased region" description="Gly residues" evidence="10">
    <location>
        <begin position="1641"/>
        <end position="1656"/>
    </location>
</feature>
<feature type="region of interest" description="Disordered" evidence="10">
    <location>
        <begin position="1132"/>
        <end position="1154"/>
    </location>
</feature>
<feature type="compositionally biased region" description="Basic and acidic residues" evidence="10">
    <location>
        <begin position="1918"/>
        <end position="1936"/>
    </location>
</feature>
<feature type="domain" description="Helicase C-terminal" evidence="13">
    <location>
        <begin position="946"/>
        <end position="1097"/>
    </location>
</feature>
<dbReference type="STRING" id="691883.A0A058Z2A6"/>
<evidence type="ECO:0000256" key="3">
    <source>
        <dbReference type="ARBA" id="ARBA00022741"/>
    </source>
</evidence>
<evidence type="ECO:0000256" key="7">
    <source>
        <dbReference type="ARBA" id="ARBA00022853"/>
    </source>
</evidence>
<reference evidence="14" key="1">
    <citation type="submission" date="2013-04" db="EMBL/GenBank/DDBJ databases">
        <title>The Genome Sequence of Fonticula alba ATCC 38817.</title>
        <authorList>
            <consortium name="The Broad Institute Genomics Platform"/>
            <person name="Russ C."/>
            <person name="Cuomo C."/>
            <person name="Burger G."/>
            <person name="Gray M.W."/>
            <person name="Holland P.W.H."/>
            <person name="King N."/>
            <person name="Lang F.B.F."/>
            <person name="Roger A.J."/>
            <person name="Ruiz-Trillo I."/>
            <person name="Brown M."/>
            <person name="Walker B."/>
            <person name="Young S."/>
            <person name="Zeng Q."/>
            <person name="Gargeya S."/>
            <person name="Fitzgerald M."/>
            <person name="Haas B."/>
            <person name="Abouelleil A."/>
            <person name="Allen A.W."/>
            <person name="Alvarado L."/>
            <person name="Arachchi H.M."/>
            <person name="Berlin A.M."/>
            <person name="Chapman S.B."/>
            <person name="Gainer-Dewar J."/>
            <person name="Goldberg J."/>
            <person name="Griggs A."/>
            <person name="Gujja S."/>
            <person name="Hansen M."/>
            <person name="Howarth C."/>
            <person name="Imamovic A."/>
            <person name="Ireland A."/>
            <person name="Larimer J."/>
            <person name="McCowan C."/>
            <person name="Murphy C."/>
            <person name="Pearson M."/>
            <person name="Poon T.W."/>
            <person name="Priest M."/>
            <person name="Roberts A."/>
            <person name="Saif S."/>
            <person name="Shea T."/>
            <person name="Sisk P."/>
            <person name="Sykes S."/>
            <person name="Wortman J."/>
            <person name="Nusbaum C."/>
            <person name="Birren B."/>
        </authorList>
    </citation>
    <scope>NUCLEOTIDE SEQUENCE [LARGE SCALE GENOMIC DNA]</scope>
    <source>
        <strain evidence="14">ATCC 38817</strain>
    </source>
</reference>
<dbReference type="Pfam" id="PF00385">
    <property type="entry name" value="Chromo"/>
    <property type="match status" value="2"/>
</dbReference>
<feature type="domain" description="Chromo" evidence="11">
    <location>
        <begin position="421"/>
        <end position="462"/>
    </location>
</feature>
<evidence type="ECO:0000256" key="5">
    <source>
        <dbReference type="ARBA" id="ARBA00022806"/>
    </source>
</evidence>
<evidence type="ECO:0000313" key="14">
    <source>
        <dbReference type="EMBL" id="KCV68048.1"/>
    </source>
</evidence>
<dbReference type="FunFam" id="2.40.50.40:FF:000014">
    <property type="entry name" value="Chromodomain-helicase-DNA-binding protein 2 isoform 1"/>
    <property type="match status" value="1"/>
</dbReference>
<feature type="region of interest" description="Disordered" evidence="10">
    <location>
        <begin position="1"/>
        <end position="103"/>
    </location>
</feature>
<evidence type="ECO:0000256" key="2">
    <source>
        <dbReference type="ARBA" id="ARBA00022737"/>
    </source>
</evidence>
<dbReference type="SUPFAM" id="SSF52540">
    <property type="entry name" value="P-loop containing nucleoside triphosphate hydrolases"/>
    <property type="match status" value="2"/>
</dbReference>
<keyword evidence="3" id="KW-0547">Nucleotide-binding</keyword>
<dbReference type="Proteomes" id="UP000030693">
    <property type="component" value="Unassembled WGS sequence"/>
</dbReference>
<dbReference type="Gene3D" id="3.40.50.300">
    <property type="entry name" value="P-loop containing nucleotide triphosphate hydrolases"/>
    <property type="match status" value="1"/>
</dbReference>
<evidence type="ECO:0000256" key="10">
    <source>
        <dbReference type="SAM" id="MobiDB-lite"/>
    </source>
</evidence>
<feature type="region of interest" description="Disordered" evidence="10">
    <location>
        <begin position="402"/>
        <end position="422"/>
    </location>
</feature>
<dbReference type="GO" id="GO:0034728">
    <property type="term" value="P:nucleosome organization"/>
    <property type="evidence" value="ECO:0007669"/>
    <property type="project" value="TreeGrafter"/>
</dbReference>
<feature type="compositionally biased region" description="Basic and acidic residues" evidence="10">
    <location>
        <begin position="1853"/>
        <end position="1866"/>
    </location>
</feature>
<dbReference type="GO" id="GO:0003677">
    <property type="term" value="F:DNA binding"/>
    <property type="evidence" value="ECO:0007669"/>
    <property type="project" value="UniProtKB-KW"/>
</dbReference>
<dbReference type="PANTHER" id="PTHR45623:SF14">
    <property type="entry name" value="CHROMODOMAIN-HELICASE-DNA-BINDING PROTEIN 1"/>
    <property type="match status" value="1"/>
</dbReference>
<dbReference type="Gene3D" id="1.10.10.60">
    <property type="entry name" value="Homeodomain-like"/>
    <property type="match status" value="1"/>
</dbReference>
<keyword evidence="5" id="KW-0347">Helicase</keyword>
<dbReference type="InterPro" id="IPR016197">
    <property type="entry name" value="Chromo-like_dom_sf"/>
</dbReference>
<dbReference type="Gene3D" id="2.40.50.40">
    <property type="match status" value="2"/>
</dbReference>
<dbReference type="PROSITE" id="PS50013">
    <property type="entry name" value="CHROMO_2"/>
    <property type="match status" value="2"/>
</dbReference>
<keyword evidence="6" id="KW-0067">ATP-binding</keyword>
<dbReference type="InterPro" id="IPR038718">
    <property type="entry name" value="SNF2-like_sf"/>
</dbReference>
<keyword evidence="9" id="KW-0539">Nucleus</keyword>
<feature type="compositionally biased region" description="Low complexity" evidence="10">
    <location>
        <begin position="18"/>
        <end position="27"/>
    </location>
</feature>
<feature type="compositionally biased region" description="Low complexity" evidence="10">
    <location>
        <begin position="1273"/>
        <end position="1282"/>
    </location>
</feature>
<dbReference type="InterPro" id="IPR014001">
    <property type="entry name" value="Helicase_ATP-bd"/>
</dbReference>
<keyword evidence="4" id="KW-0378">Hydrolase</keyword>
<evidence type="ECO:0000256" key="4">
    <source>
        <dbReference type="ARBA" id="ARBA00022801"/>
    </source>
</evidence>
<gene>
    <name evidence="14" type="ORF">H696_05514</name>
</gene>
<feature type="compositionally biased region" description="Low complexity" evidence="10">
    <location>
        <begin position="368"/>
        <end position="378"/>
    </location>
</feature>
<feature type="compositionally biased region" description="Low complexity" evidence="10">
    <location>
        <begin position="300"/>
        <end position="315"/>
    </location>
</feature>
<feature type="compositionally biased region" description="Acidic residues" evidence="10">
    <location>
        <begin position="194"/>
        <end position="203"/>
    </location>
</feature>
<dbReference type="CDD" id="cd18659">
    <property type="entry name" value="CD2_tandem"/>
    <property type="match status" value="1"/>
</dbReference>
<dbReference type="InterPro" id="IPR056302">
    <property type="entry name" value="CHD1-2/Hrp3_HTH"/>
</dbReference>
<feature type="compositionally biased region" description="Gly residues" evidence="10">
    <location>
        <begin position="1283"/>
        <end position="1293"/>
    </location>
</feature>
<dbReference type="GO" id="GO:0005634">
    <property type="term" value="C:nucleus"/>
    <property type="evidence" value="ECO:0007669"/>
    <property type="project" value="UniProtKB-SubCell"/>
</dbReference>
<comment type="subcellular location">
    <subcellularLocation>
        <location evidence="1">Nucleus</location>
    </subcellularLocation>
</comment>
<dbReference type="GO" id="GO:0016887">
    <property type="term" value="F:ATP hydrolysis activity"/>
    <property type="evidence" value="ECO:0007669"/>
    <property type="project" value="TreeGrafter"/>
</dbReference>
<feature type="region of interest" description="Disordered" evidence="10">
    <location>
        <begin position="1246"/>
        <end position="1294"/>
    </location>
</feature>
<dbReference type="GO" id="GO:0003682">
    <property type="term" value="F:chromatin binding"/>
    <property type="evidence" value="ECO:0007669"/>
    <property type="project" value="TreeGrafter"/>
</dbReference>
<feature type="compositionally biased region" description="Low complexity" evidence="10">
    <location>
        <begin position="402"/>
        <end position="411"/>
    </location>
</feature>
<feature type="compositionally biased region" description="Low complexity" evidence="10">
    <location>
        <begin position="61"/>
        <end position="103"/>
    </location>
</feature>
<dbReference type="PANTHER" id="PTHR45623">
    <property type="entry name" value="CHROMODOMAIN-HELICASE-DNA-BINDING PROTEIN 3-RELATED-RELATED"/>
    <property type="match status" value="1"/>
</dbReference>
<dbReference type="InterPro" id="IPR049730">
    <property type="entry name" value="SNF2/RAD54-like_C"/>
</dbReference>
<feature type="region of interest" description="Disordered" evidence="10">
    <location>
        <begin position="1785"/>
        <end position="2002"/>
    </location>
</feature>
<dbReference type="Pfam" id="PF23588">
    <property type="entry name" value="HTH_CHD1_Hrp3"/>
    <property type="match status" value="1"/>
</dbReference>
<evidence type="ECO:0000256" key="6">
    <source>
        <dbReference type="ARBA" id="ARBA00022840"/>
    </source>
</evidence>
<evidence type="ECO:0000256" key="1">
    <source>
        <dbReference type="ARBA" id="ARBA00004123"/>
    </source>
</evidence>
<dbReference type="EMBL" id="KB932211">
    <property type="protein sequence ID" value="KCV68048.1"/>
    <property type="molecule type" value="Genomic_DNA"/>
</dbReference>
<feature type="compositionally biased region" description="Acidic residues" evidence="10">
    <location>
        <begin position="236"/>
        <end position="270"/>
    </location>
</feature>
<evidence type="ECO:0000259" key="11">
    <source>
        <dbReference type="PROSITE" id="PS50013"/>
    </source>
</evidence>
<feature type="region of interest" description="Disordered" evidence="10">
    <location>
        <begin position="1204"/>
        <end position="1225"/>
    </location>
</feature>
<dbReference type="Pfam" id="PF00271">
    <property type="entry name" value="Helicase_C"/>
    <property type="match status" value="1"/>
</dbReference>
<feature type="compositionally biased region" description="Low complexity" evidence="10">
    <location>
        <begin position="184"/>
        <end position="193"/>
    </location>
</feature>
<feature type="compositionally biased region" description="Polar residues" evidence="10">
    <location>
        <begin position="1556"/>
        <end position="1567"/>
    </location>
</feature>
<dbReference type="GO" id="GO:0042393">
    <property type="term" value="F:histone binding"/>
    <property type="evidence" value="ECO:0007669"/>
    <property type="project" value="TreeGrafter"/>
</dbReference>
<protein>
    <recommendedName>
        <fullName evidence="16">Chromodomain-helicase-DNA-binding protein 1</fullName>
    </recommendedName>
</protein>
<evidence type="ECO:0000313" key="15">
    <source>
        <dbReference type="Proteomes" id="UP000030693"/>
    </source>
</evidence>
<dbReference type="InterPro" id="IPR000330">
    <property type="entry name" value="SNF2_N"/>
</dbReference>
<feature type="compositionally biased region" description="Low complexity" evidence="10">
    <location>
        <begin position="1878"/>
        <end position="1895"/>
    </location>
</feature>
<proteinExistence type="predicted"/>
<evidence type="ECO:0000256" key="9">
    <source>
        <dbReference type="ARBA" id="ARBA00023242"/>
    </source>
</evidence>
<feature type="domain" description="Helicase ATP-binding" evidence="12">
    <location>
        <begin position="633"/>
        <end position="806"/>
    </location>
</feature>
<dbReference type="Gene3D" id="3.40.50.10810">
    <property type="entry name" value="Tandem AAA-ATPase domain"/>
    <property type="match status" value="1"/>
</dbReference>
<feature type="compositionally biased region" description="Low complexity" evidence="10">
    <location>
        <begin position="1569"/>
        <end position="1590"/>
    </location>
</feature>
<dbReference type="InterPro" id="IPR001650">
    <property type="entry name" value="Helicase_C-like"/>
</dbReference>
<dbReference type="InterPro" id="IPR027417">
    <property type="entry name" value="P-loop_NTPase"/>
</dbReference>
<dbReference type="FunFam" id="3.40.50.10810:FF:000005">
    <property type="entry name" value="Photoperiod-independent early flowering 1"/>
    <property type="match status" value="1"/>
</dbReference>
<dbReference type="Pfam" id="PF00176">
    <property type="entry name" value="SNF2-rel_dom"/>
    <property type="match status" value="1"/>
</dbReference>
<feature type="region of interest" description="Disordered" evidence="10">
    <location>
        <begin position="1539"/>
        <end position="1604"/>
    </location>
</feature>
<dbReference type="GO" id="GO:0004386">
    <property type="term" value="F:helicase activity"/>
    <property type="evidence" value="ECO:0007669"/>
    <property type="project" value="UniProtKB-KW"/>
</dbReference>
<feature type="compositionally biased region" description="Acidic residues" evidence="10">
    <location>
        <begin position="412"/>
        <end position="421"/>
    </location>
</feature>
<dbReference type="PROSITE" id="PS51192">
    <property type="entry name" value="HELICASE_ATP_BIND_1"/>
    <property type="match status" value="1"/>
</dbReference>
<keyword evidence="15" id="KW-1185">Reference proteome</keyword>
<dbReference type="GO" id="GO:0140658">
    <property type="term" value="F:ATP-dependent chromatin remodeler activity"/>
    <property type="evidence" value="ECO:0007669"/>
    <property type="project" value="TreeGrafter"/>
</dbReference>
<feature type="region of interest" description="Disordered" evidence="10">
    <location>
        <begin position="1641"/>
        <end position="1679"/>
    </location>
</feature>
<dbReference type="InterPro" id="IPR000953">
    <property type="entry name" value="Chromo/chromo_shadow_dom"/>
</dbReference>
<dbReference type="PROSITE" id="PS51194">
    <property type="entry name" value="HELICASE_CTER"/>
    <property type="match status" value="1"/>
</dbReference>
<dbReference type="CDD" id="cd18793">
    <property type="entry name" value="SF2_C_SNF"/>
    <property type="match status" value="1"/>
</dbReference>
<dbReference type="SMART" id="SM00490">
    <property type="entry name" value="HELICc"/>
    <property type="match status" value="1"/>
</dbReference>
<dbReference type="SUPFAM" id="SSF54160">
    <property type="entry name" value="Chromo domain-like"/>
    <property type="match status" value="2"/>
</dbReference>
<accession>A0A058Z2A6</accession>
<dbReference type="GeneID" id="20530239"/>
<dbReference type="SMART" id="SM00298">
    <property type="entry name" value="CHROMO"/>
    <property type="match status" value="2"/>
</dbReference>
<name>A0A058Z2A6_FONAL</name>
<organism evidence="14">
    <name type="scientific">Fonticula alba</name>
    <name type="common">Slime mold</name>
    <dbReference type="NCBI Taxonomy" id="691883"/>
    <lineage>
        <taxon>Eukaryota</taxon>
        <taxon>Rotosphaerida</taxon>
        <taxon>Fonticulaceae</taxon>
        <taxon>Fonticula</taxon>
    </lineage>
</organism>
<feature type="compositionally biased region" description="Basic residues" evidence="10">
    <location>
        <begin position="276"/>
        <end position="299"/>
    </location>
</feature>
<dbReference type="RefSeq" id="XP_009497615.1">
    <property type="nucleotide sequence ID" value="XM_009499340.1"/>
</dbReference>
<sequence>MSYSAGSYNDDDDVFLTSDASPPASSSDGEDFTPSGSSSSEGDDSGSDYEAGPAARRRKPATPASRPAAARAAPSSATRFGGFSSSSASPSPSGSPASTASVTSPLHLNNLSAFAYRPPGASGAGFGGPRSVAPAMSVAAPVAAPAASATGGGRIRARGRLQLDGDFDEDDQEIIASGRGGSGRRSAAAAVAADPDDFPWEDFADNRRRSSRRAATATRAIPSGRSIYADDGGAAFDDDDNFIVDDDDPVQFASDDDDDAFLDDGEDSGEEYTLKGPRRRAAASSRRKSSSAGAGRKRSASGGTSSRGSRRSLAGSRGGDHDDLIEPQPESYGRVSRVRTSRLSSTLGSDEDDEGPTWSNRKRIAGLSRRSSSRAASAPVYSYAEADDDTDLMDEDEIQERQAAAEQQAYYEPEEEPEPEDAIDRVCDVRKTERDGIEVNEYLIKWQGFSHLHNTWELAQDMLGSREAAMSLGLSVLPRTAREQGTPVKGYKRMENYIRRRQVQERSLAALSAEELEQARIDEEMERHLLREHCRVERVVSVRTDDLGEPEYFCKWRGLPYAECTWEAAALVAKDFAAEIADFEQRYRSLRVPSRSQSIRNQRMEFTPITEQPSYIVGGELRDYQVMGLNFLASAWSRNTNVILADEMGLGKTCQTICMLSYLFHSRNIYGPFLLVVPLSTIDAWQNELRRWAPAMNAILYLGNAKSREVIRQYEFYEEGSNDPSAPRFNVLLTTFDMVLRDFAYLSPIRWAYLGVDEAHRLKNSESQLYEHLISLNTANRLLITGTPLQNAIRELWALLQFLQPTKFTSLEEFEATYGRFEEADQLRELHETLRPHMLRRLKRQVLKSLPSKVERILRVEMSPKQKLFYEWILARNYTALAQGNKASQTSLQNILIELKKLCNHPNLTNPEAAHAEGQEILSSGAADAREQYLKNMITSCGKMVLLDKLLVRLREGGHRVLIFSQMVRMLDIIEEYLRLKGFGFQRLDGGTSSEQRKQAMDHFNAEGSADFCFLLSTRAGGLGINLATADTVILYDSDWNPQNDLQAMARAHRLGQKNVVNIYRFVTKNTVEEDIIERAKRKMVLDHLVIQRLDASGNTILSKSGSGSQPNFTKSDIQQILKFGAQDLFKSRKKDGANPDDMPDSSMEAHPPQEDIDLDDVLARAETRDAEAAAEDDSGASELLNSFQVADFEWDSIIPEEDRQRAAQEEKERQVRESLGYTGDNAGNAVMVDGVLVLPPRRRRRRLPGGALRDPHGVDAGDSDEDYEDDYSSGVSGSSSSLGGGFGRGGAGARRTESIITDRNIRNAHRALRKFGWSMMTSSFSAESTYGGEDMTGDTARAHDAQFLALVTEEANLGKFDNTQIRDLFEMIVSRCTTAQLAGERERELERERLLEAGARPPKLPAAGAAIQVDIHGVSLNATDTVARIRDLATLRQLVRRHANDTDFRLKGLITTSRPTWDHPWTDKDDSMLLVGVLRHGYGHWEPIRLDPSLGLAKKIVGRDQTAEAEAAGRAAPTPGFRHVMKRTDYLFRQIRRREDEMSNGGGGADVGSPSELSSGTASPAPTATRSGRQSSRAAAAAAAAASRAAKADPPGPQPTLKLKISGKTLSSAAAAAAAAAATATATTSTTMTPAATAGGAGAGAAMGDDGPAGGEEGHFDGGKSSGGSPGSGASSSADAIAEDAEWIACEQALGDVLGHVAQIANARDIADQAKVLAVVRTALQAIGERVDEVESRRKLGLRPVRGGQTFPRREQMWAFVARTIDQSDYDAGMLSSLYAKLAKKRPATPQRSAARPVGIGAGADSQASQHQQQHPVSIGGGTTNSRQTQTRLTLTLKTDGSGASPTTAGGRKRDLAELGADDARFSPSRKSHRSQGPASSSSSSSSSSGRRSGASGGGGGSSSRPGARGSSDDLDYDHHHRDHRDRDRDRDHQHYRPGSRSPSPDAARYHRGDRDHHRDHHYREHRGDRDHHRDHAGRRSPPPSSLSSSRRGSRSDDDLY</sequence>
<feature type="region of interest" description="Disordered" evidence="10">
    <location>
        <begin position="163"/>
        <end position="390"/>
    </location>
</feature>
<feature type="compositionally biased region" description="Basic and acidic residues" evidence="10">
    <location>
        <begin position="1204"/>
        <end position="1217"/>
    </location>
</feature>
<dbReference type="eggNOG" id="KOG0384">
    <property type="taxonomic scope" value="Eukaryota"/>
</dbReference>
<dbReference type="InterPro" id="IPR023780">
    <property type="entry name" value="Chromo_domain"/>
</dbReference>
<dbReference type="SMART" id="SM00487">
    <property type="entry name" value="DEXDc"/>
    <property type="match status" value="1"/>
</dbReference>
<dbReference type="GO" id="GO:0000785">
    <property type="term" value="C:chromatin"/>
    <property type="evidence" value="ECO:0007669"/>
    <property type="project" value="TreeGrafter"/>
</dbReference>
<evidence type="ECO:0000256" key="8">
    <source>
        <dbReference type="ARBA" id="ARBA00023125"/>
    </source>
</evidence>
<feature type="compositionally biased region" description="Low complexity" evidence="10">
    <location>
        <begin position="1804"/>
        <end position="1816"/>
    </location>
</feature>
<feature type="domain" description="Chromo" evidence="11">
    <location>
        <begin position="534"/>
        <end position="595"/>
    </location>
</feature>